<gene>
    <name evidence="1" type="ORF">LTR36_003985</name>
</gene>
<reference evidence="1 2" key="1">
    <citation type="submission" date="2021-11" db="EMBL/GenBank/DDBJ databases">
        <title>Black yeast isolated from Biological Soil Crust.</title>
        <authorList>
            <person name="Kurbessoian T."/>
        </authorList>
    </citation>
    <scope>NUCLEOTIDE SEQUENCE [LARGE SCALE GENOMIC DNA]</scope>
    <source>
        <strain evidence="1 2">CCFEE 5522</strain>
    </source>
</reference>
<protein>
    <submittedName>
        <fullName evidence="1">Uncharacterized protein</fullName>
    </submittedName>
</protein>
<evidence type="ECO:0000313" key="2">
    <source>
        <dbReference type="Proteomes" id="UP001324427"/>
    </source>
</evidence>
<name>A0AAV9JHL9_9PEZI</name>
<sequence>MEGPFRFFNLARELRNKIYGELTCDLLSKWQRHPYVELRHYASSNLRLMSKQFKGEYENEVLLCAELVFHTGSQPITSPMRLSNGRLLGSALGGDGVSSKIRKVNWHNGARYGERRDKESVLRNLPQDAQRIERLFPSLATLHLVLMVDADVWRYALKSNTAGLDDVFATDLLSGKDVEVRVTLLIHALLFSMNPRLVRDALLVQMMELSGENYIFYRATRSSGPNAWNGLELATHAAGTYDYDAVKYEAEDQGQNGTRPRRH</sequence>
<accession>A0AAV9JHL9</accession>
<dbReference type="Proteomes" id="UP001324427">
    <property type="component" value="Unassembled WGS sequence"/>
</dbReference>
<evidence type="ECO:0000313" key="1">
    <source>
        <dbReference type="EMBL" id="KAK4544736.1"/>
    </source>
</evidence>
<dbReference type="AlphaFoldDB" id="A0AAV9JHL9"/>
<comment type="caution">
    <text evidence="1">The sequence shown here is derived from an EMBL/GenBank/DDBJ whole genome shotgun (WGS) entry which is preliminary data.</text>
</comment>
<dbReference type="EMBL" id="JAVFHQ010000023">
    <property type="protein sequence ID" value="KAK4544736.1"/>
    <property type="molecule type" value="Genomic_DNA"/>
</dbReference>
<organism evidence="1 2">
    <name type="scientific">Oleoguttula mirabilis</name>
    <dbReference type="NCBI Taxonomy" id="1507867"/>
    <lineage>
        <taxon>Eukaryota</taxon>
        <taxon>Fungi</taxon>
        <taxon>Dikarya</taxon>
        <taxon>Ascomycota</taxon>
        <taxon>Pezizomycotina</taxon>
        <taxon>Dothideomycetes</taxon>
        <taxon>Dothideomycetidae</taxon>
        <taxon>Mycosphaerellales</taxon>
        <taxon>Teratosphaeriaceae</taxon>
        <taxon>Oleoguttula</taxon>
    </lineage>
</organism>
<keyword evidence="2" id="KW-1185">Reference proteome</keyword>
<proteinExistence type="predicted"/>